<dbReference type="EMBL" id="QGKY02001925">
    <property type="protein sequence ID" value="KAF2546255.1"/>
    <property type="molecule type" value="Genomic_DNA"/>
</dbReference>
<evidence type="ECO:0000256" key="1">
    <source>
        <dbReference type="SAM" id="MobiDB-lite"/>
    </source>
</evidence>
<evidence type="ECO:0008006" key="3">
    <source>
        <dbReference type="Google" id="ProtNLM"/>
    </source>
</evidence>
<dbReference type="AlphaFoldDB" id="A0A8S9GJA0"/>
<feature type="compositionally biased region" description="Polar residues" evidence="1">
    <location>
        <begin position="167"/>
        <end position="179"/>
    </location>
</feature>
<dbReference type="Gene3D" id="2.40.50.140">
    <property type="entry name" value="Nucleic acid-binding proteins"/>
    <property type="match status" value="1"/>
</dbReference>
<proteinExistence type="predicted"/>
<name>A0A8S9GJA0_BRACR</name>
<evidence type="ECO:0000313" key="2">
    <source>
        <dbReference type="EMBL" id="KAF2546255.1"/>
    </source>
</evidence>
<feature type="region of interest" description="Disordered" evidence="1">
    <location>
        <begin position="159"/>
        <end position="179"/>
    </location>
</feature>
<protein>
    <recommendedName>
        <fullName evidence="3">CSD domain-containing protein</fullName>
    </recommendedName>
</protein>
<sequence length="179" mass="19921">MKSSEYPEEFPRKFRGNTKFGFLGIPSENSEGFPRKEEIPRNYFRRLVSSILWLSVTPRSPPSDDLTSLSSNPEKGADVADLWSKSKLGLNAILSGEIDRKGYGFITPNDGGAWSIFVHQLLWSIFVHQSSIRSRLAPVKTMKQNLRVRVEKVPVTGADASAPPLSLDSTPPIATNRSF</sequence>
<reference evidence="2" key="1">
    <citation type="submission" date="2019-12" db="EMBL/GenBank/DDBJ databases">
        <title>Genome sequencing and annotation of Brassica cretica.</title>
        <authorList>
            <person name="Studholme D.J."/>
            <person name="Sarris P.F."/>
        </authorList>
    </citation>
    <scope>NUCLEOTIDE SEQUENCE</scope>
    <source>
        <strain evidence="2">PFS-102/07</strain>
        <tissue evidence="2">Leaf</tissue>
    </source>
</reference>
<gene>
    <name evidence="2" type="ORF">F2Q70_00022112</name>
</gene>
<dbReference type="InterPro" id="IPR012340">
    <property type="entry name" value="NA-bd_OB-fold"/>
</dbReference>
<comment type="caution">
    <text evidence="2">The sequence shown here is derived from an EMBL/GenBank/DDBJ whole genome shotgun (WGS) entry which is preliminary data.</text>
</comment>
<organism evidence="2">
    <name type="scientific">Brassica cretica</name>
    <name type="common">Mustard</name>
    <dbReference type="NCBI Taxonomy" id="69181"/>
    <lineage>
        <taxon>Eukaryota</taxon>
        <taxon>Viridiplantae</taxon>
        <taxon>Streptophyta</taxon>
        <taxon>Embryophyta</taxon>
        <taxon>Tracheophyta</taxon>
        <taxon>Spermatophyta</taxon>
        <taxon>Magnoliopsida</taxon>
        <taxon>eudicotyledons</taxon>
        <taxon>Gunneridae</taxon>
        <taxon>Pentapetalae</taxon>
        <taxon>rosids</taxon>
        <taxon>malvids</taxon>
        <taxon>Brassicales</taxon>
        <taxon>Brassicaceae</taxon>
        <taxon>Brassiceae</taxon>
        <taxon>Brassica</taxon>
    </lineage>
</organism>
<accession>A0A8S9GJA0</accession>